<dbReference type="RefSeq" id="WP_307423738.1">
    <property type="nucleotide sequence ID" value="NZ_JAUSVK010000001.1"/>
</dbReference>
<keyword evidence="5" id="KW-0119">Carbohydrate metabolism</keyword>
<comment type="caution">
    <text evidence="6">The sequence shown here is derived from an EMBL/GenBank/DDBJ whole genome shotgun (WGS) entry which is preliminary data.</text>
</comment>
<comment type="similarity">
    <text evidence="2">Belongs to the KHG/KDPG aldolase family.</text>
</comment>
<evidence type="ECO:0000256" key="3">
    <source>
        <dbReference type="ARBA" id="ARBA00011233"/>
    </source>
</evidence>
<dbReference type="EMBL" id="JAUSVK010000001">
    <property type="protein sequence ID" value="MDQ0391434.1"/>
    <property type="molecule type" value="Genomic_DNA"/>
</dbReference>
<evidence type="ECO:0000256" key="5">
    <source>
        <dbReference type="ARBA" id="ARBA00023277"/>
    </source>
</evidence>
<dbReference type="PANTHER" id="PTHR30246">
    <property type="entry name" value="2-KETO-3-DEOXY-6-PHOSPHOGLUCONATE ALDOLASE"/>
    <property type="match status" value="1"/>
</dbReference>
<dbReference type="NCBIfam" id="TIGR01182">
    <property type="entry name" value="eda"/>
    <property type="match status" value="1"/>
</dbReference>
<reference evidence="6 7" key="1">
    <citation type="submission" date="2023-07" db="EMBL/GenBank/DDBJ databases">
        <title>Genomic Encyclopedia of Type Strains, Phase IV (KMG-IV): sequencing the most valuable type-strain genomes for metagenomic binning, comparative biology and taxonomic classification.</title>
        <authorList>
            <person name="Goeker M."/>
        </authorList>
    </citation>
    <scope>NUCLEOTIDE SEQUENCE [LARGE SCALE GENOMIC DNA]</scope>
    <source>
        <strain evidence="6 7">DSM 5896</strain>
    </source>
</reference>
<evidence type="ECO:0000256" key="2">
    <source>
        <dbReference type="ARBA" id="ARBA00006906"/>
    </source>
</evidence>
<dbReference type="EC" id="4.1.2.14" evidence="6"/>
<keyword evidence="4 6" id="KW-0456">Lyase</keyword>
<dbReference type="EC" id="4.1.3.42" evidence="6"/>
<dbReference type="Gene3D" id="3.20.20.70">
    <property type="entry name" value="Aldolase class I"/>
    <property type="match status" value="1"/>
</dbReference>
<dbReference type="InterPro" id="IPR013785">
    <property type="entry name" value="Aldolase_TIM"/>
</dbReference>
<dbReference type="InterPro" id="IPR000887">
    <property type="entry name" value="Aldlse_KDPG_KHG"/>
</dbReference>
<keyword evidence="7" id="KW-1185">Reference proteome</keyword>
<proteinExistence type="inferred from homology"/>
<accession>A0ABU0F9Z2</accession>
<comment type="pathway">
    <text evidence="1">Carbohydrate acid metabolism.</text>
</comment>
<dbReference type="Proteomes" id="UP001237448">
    <property type="component" value="Unassembled WGS sequence"/>
</dbReference>
<organism evidence="6 7">
    <name type="scientific">Labrys monachus</name>
    <dbReference type="NCBI Taxonomy" id="217067"/>
    <lineage>
        <taxon>Bacteria</taxon>
        <taxon>Pseudomonadati</taxon>
        <taxon>Pseudomonadota</taxon>
        <taxon>Alphaproteobacteria</taxon>
        <taxon>Hyphomicrobiales</taxon>
        <taxon>Xanthobacteraceae</taxon>
        <taxon>Labrys</taxon>
    </lineage>
</organism>
<gene>
    <name evidence="6" type="ORF">J3R73_001226</name>
</gene>
<dbReference type="GO" id="GO:0008675">
    <property type="term" value="F:2-dehydro-3-deoxy-phosphogluconate aldolase activity"/>
    <property type="evidence" value="ECO:0007669"/>
    <property type="project" value="UniProtKB-EC"/>
</dbReference>
<evidence type="ECO:0000256" key="4">
    <source>
        <dbReference type="ARBA" id="ARBA00023239"/>
    </source>
</evidence>
<evidence type="ECO:0000313" key="7">
    <source>
        <dbReference type="Proteomes" id="UP001237448"/>
    </source>
</evidence>
<name>A0ABU0F9Z2_9HYPH</name>
<dbReference type="CDD" id="cd00452">
    <property type="entry name" value="KDPG_aldolase"/>
    <property type="match status" value="1"/>
</dbReference>
<protein>
    <submittedName>
        <fullName evidence="6">2-dehydro-3-deoxyphosphogluconate aldolase/(4S)-4-hydroxy-2-oxoglutarate aldolase</fullName>
        <ecNumber evidence="6">4.1.2.14</ecNumber>
        <ecNumber evidence="6">4.1.3.42</ecNumber>
    </submittedName>
</protein>
<comment type="subunit">
    <text evidence="3">Homotrimer.</text>
</comment>
<sequence length="213" mass="22298">MTTDDLSTDHLRRRLAEAAILPILPVSSPDAALDEIDRMAAEGMSAVEILFRTAEAAAVLARAKARHPSILFGAGTMLNAANVEAAVAAGADFLVSPGLTPRLHAIVADGRLPHIPGVQTASEVMTAVEYGYTLLKYYPSKASNAPMVLADYANIFLGVGFVPTGNIDASMLADYAAVPNVVAVGGTWMLPSRKPASDPELQAQVAAFKAGRR</sequence>
<dbReference type="PANTHER" id="PTHR30246:SF1">
    <property type="entry name" value="2-DEHYDRO-3-DEOXY-6-PHOSPHOGALACTONATE ALDOLASE-RELATED"/>
    <property type="match status" value="1"/>
</dbReference>
<dbReference type="SUPFAM" id="SSF51569">
    <property type="entry name" value="Aldolase"/>
    <property type="match status" value="1"/>
</dbReference>
<evidence type="ECO:0000256" key="1">
    <source>
        <dbReference type="ARBA" id="ARBA00004761"/>
    </source>
</evidence>
<dbReference type="Pfam" id="PF01081">
    <property type="entry name" value="Aldolase"/>
    <property type="match status" value="1"/>
</dbReference>
<evidence type="ECO:0000313" key="6">
    <source>
        <dbReference type="EMBL" id="MDQ0391434.1"/>
    </source>
</evidence>
<dbReference type="GO" id="GO:0106009">
    <property type="term" value="F:(4S)-4-hydroxy-2-oxoglutarate aldolase activity"/>
    <property type="evidence" value="ECO:0007669"/>
    <property type="project" value="UniProtKB-EC"/>
</dbReference>